<comment type="subcellular location">
    <subcellularLocation>
        <location evidence="1">Cell membrane</location>
        <topology evidence="1">Lipid-anchor</topology>
        <topology evidence="1">GPI-anchor</topology>
    </subcellularLocation>
</comment>
<dbReference type="PANTHER" id="PTHR11596:SF91">
    <property type="entry name" value="ALKALINE PHOSPHATASE-RELATED"/>
    <property type="match status" value="1"/>
</dbReference>
<evidence type="ECO:0000256" key="15">
    <source>
        <dbReference type="RuleBase" id="RU003946"/>
    </source>
</evidence>
<dbReference type="SUPFAM" id="SSF53649">
    <property type="entry name" value="Alkaline phosphatase-like"/>
    <property type="match status" value="1"/>
</dbReference>
<dbReference type="PROSITE" id="PS00123">
    <property type="entry name" value="ALKALINE_PHOSPHATASE"/>
    <property type="match status" value="1"/>
</dbReference>
<accession>A0A921Z8U1</accession>
<feature type="signal peptide" evidence="17">
    <location>
        <begin position="1"/>
        <end position="17"/>
    </location>
</feature>
<dbReference type="GO" id="GO:0046872">
    <property type="term" value="F:metal ion binding"/>
    <property type="evidence" value="ECO:0007669"/>
    <property type="project" value="UniProtKB-KW"/>
</dbReference>
<feature type="binding site" evidence="14">
    <location>
        <position position="468"/>
    </location>
    <ligand>
        <name>Zn(2+)</name>
        <dbReference type="ChEBI" id="CHEBI:29105"/>
        <label>2</label>
    </ligand>
</feature>
<gene>
    <name evidence="18" type="ORF">O3G_MSEX008024</name>
</gene>
<comment type="cofactor">
    <cofactor evidence="14">
        <name>Mg(2+)</name>
        <dbReference type="ChEBI" id="CHEBI:18420"/>
    </cofactor>
    <text evidence="14">Binds 1 Mg(2+) ion.</text>
</comment>
<feature type="binding site" evidence="14">
    <location>
        <position position="390"/>
    </location>
    <ligand>
        <name>Zn(2+)</name>
        <dbReference type="ChEBI" id="CHEBI:29105"/>
        <label>2</label>
    </ligand>
</feature>
<comment type="similarity">
    <text evidence="2 15">Belongs to the alkaline phosphatase family.</text>
</comment>
<evidence type="ECO:0000256" key="14">
    <source>
        <dbReference type="PIRSR" id="PIRSR601952-2"/>
    </source>
</evidence>
<dbReference type="GO" id="GO:0005886">
    <property type="term" value="C:plasma membrane"/>
    <property type="evidence" value="ECO:0007669"/>
    <property type="project" value="UniProtKB-SubCell"/>
</dbReference>
<evidence type="ECO:0000313" key="19">
    <source>
        <dbReference type="Proteomes" id="UP000791440"/>
    </source>
</evidence>
<evidence type="ECO:0000256" key="9">
    <source>
        <dbReference type="ARBA" id="ARBA00022842"/>
    </source>
</evidence>
<keyword evidence="4" id="KW-1003">Cell membrane</keyword>
<dbReference type="InterPro" id="IPR017850">
    <property type="entry name" value="Alkaline_phosphatase_core_sf"/>
</dbReference>
<dbReference type="Pfam" id="PF00245">
    <property type="entry name" value="Alk_phosphatase"/>
    <property type="match status" value="1"/>
</dbReference>
<evidence type="ECO:0000256" key="11">
    <source>
        <dbReference type="ARBA" id="ARBA00023180"/>
    </source>
</evidence>
<dbReference type="EC" id="3.1.3.1" evidence="3 16"/>
<organism evidence="18 19">
    <name type="scientific">Manduca sexta</name>
    <name type="common">Tobacco hawkmoth</name>
    <name type="synonym">Tobacco hornworm</name>
    <dbReference type="NCBI Taxonomy" id="7130"/>
    <lineage>
        <taxon>Eukaryota</taxon>
        <taxon>Metazoa</taxon>
        <taxon>Ecdysozoa</taxon>
        <taxon>Arthropoda</taxon>
        <taxon>Hexapoda</taxon>
        <taxon>Insecta</taxon>
        <taxon>Pterygota</taxon>
        <taxon>Neoptera</taxon>
        <taxon>Endopterygota</taxon>
        <taxon>Lepidoptera</taxon>
        <taxon>Glossata</taxon>
        <taxon>Ditrysia</taxon>
        <taxon>Bombycoidea</taxon>
        <taxon>Sphingidae</taxon>
        <taxon>Sphinginae</taxon>
        <taxon>Sphingini</taxon>
        <taxon>Manduca</taxon>
    </lineage>
</organism>
<evidence type="ECO:0000256" key="1">
    <source>
        <dbReference type="ARBA" id="ARBA00004609"/>
    </source>
</evidence>
<keyword evidence="6 14" id="KW-0479">Metal-binding</keyword>
<comment type="cofactor">
    <cofactor evidence="14">
        <name>Zn(2+)</name>
        <dbReference type="ChEBI" id="CHEBI:29105"/>
    </cofactor>
    <text evidence="14">Binds 2 Zn(2+) ions.</text>
</comment>
<comment type="catalytic activity">
    <reaction evidence="16">
        <text>a phosphate monoester + H2O = an alcohol + phosphate</text>
        <dbReference type="Rhea" id="RHEA:15017"/>
        <dbReference type="ChEBI" id="CHEBI:15377"/>
        <dbReference type="ChEBI" id="CHEBI:30879"/>
        <dbReference type="ChEBI" id="CHEBI:43474"/>
        <dbReference type="ChEBI" id="CHEBI:67140"/>
        <dbReference type="EC" id="3.1.3.1"/>
    </reaction>
</comment>
<evidence type="ECO:0000256" key="10">
    <source>
        <dbReference type="ARBA" id="ARBA00023136"/>
    </source>
</evidence>
<feature type="binding site" evidence="14">
    <location>
        <position position="183"/>
    </location>
    <ligand>
        <name>Mg(2+)</name>
        <dbReference type="ChEBI" id="CHEBI:18420"/>
    </ligand>
</feature>
<evidence type="ECO:0000256" key="5">
    <source>
        <dbReference type="ARBA" id="ARBA00022622"/>
    </source>
</evidence>
<evidence type="ECO:0000256" key="16">
    <source>
        <dbReference type="RuleBase" id="RU003947"/>
    </source>
</evidence>
<feature type="binding site" evidence="14">
    <location>
        <position position="185"/>
    </location>
    <ligand>
        <name>Mg(2+)</name>
        <dbReference type="ChEBI" id="CHEBI:18420"/>
    </ligand>
</feature>
<protein>
    <recommendedName>
        <fullName evidence="3 16">Alkaline phosphatase</fullName>
        <ecNumber evidence="3 16">3.1.3.1</ecNumber>
    </recommendedName>
</protein>
<dbReference type="Proteomes" id="UP000791440">
    <property type="component" value="Unassembled WGS sequence"/>
</dbReference>
<reference evidence="18" key="1">
    <citation type="journal article" date="2016" name="Insect Biochem. Mol. Biol.">
        <title>Multifaceted biological insights from a draft genome sequence of the tobacco hornworm moth, Manduca sexta.</title>
        <authorList>
            <person name="Kanost M.R."/>
            <person name="Arrese E.L."/>
            <person name="Cao X."/>
            <person name="Chen Y.R."/>
            <person name="Chellapilla S."/>
            <person name="Goldsmith M.R."/>
            <person name="Grosse-Wilde E."/>
            <person name="Heckel D.G."/>
            <person name="Herndon N."/>
            <person name="Jiang H."/>
            <person name="Papanicolaou A."/>
            <person name="Qu J."/>
            <person name="Soulages J.L."/>
            <person name="Vogel H."/>
            <person name="Walters J."/>
            <person name="Waterhouse R.M."/>
            <person name="Ahn S.J."/>
            <person name="Almeida F.C."/>
            <person name="An C."/>
            <person name="Aqrawi P."/>
            <person name="Bretschneider A."/>
            <person name="Bryant W.B."/>
            <person name="Bucks S."/>
            <person name="Chao H."/>
            <person name="Chevignon G."/>
            <person name="Christen J.M."/>
            <person name="Clarke D.F."/>
            <person name="Dittmer N.T."/>
            <person name="Ferguson L.C.F."/>
            <person name="Garavelou S."/>
            <person name="Gordon K.H.J."/>
            <person name="Gunaratna R.T."/>
            <person name="Han Y."/>
            <person name="Hauser F."/>
            <person name="He Y."/>
            <person name="Heidel-Fischer H."/>
            <person name="Hirsh A."/>
            <person name="Hu Y."/>
            <person name="Jiang H."/>
            <person name="Kalra D."/>
            <person name="Klinner C."/>
            <person name="Konig C."/>
            <person name="Kovar C."/>
            <person name="Kroll A.R."/>
            <person name="Kuwar S.S."/>
            <person name="Lee S.L."/>
            <person name="Lehman R."/>
            <person name="Li K."/>
            <person name="Li Z."/>
            <person name="Liang H."/>
            <person name="Lovelace S."/>
            <person name="Lu Z."/>
            <person name="Mansfield J.H."/>
            <person name="McCulloch K.J."/>
            <person name="Mathew T."/>
            <person name="Morton B."/>
            <person name="Muzny D.M."/>
            <person name="Neunemann D."/>
            <person name="Ongeri F."/>
            <person name="Pauchet Y."/>
            <person name="Pu L.L."/>
            <person name="Pyrousis I."/>
            <person name="Rao X.J."/>
            <person name="Redding A."/>
            <person name="Roesel C."/>
            <person name="Sanchez-Gracia A."/>
            <person name="Schaack S."/>
            <person name="Shukla A."/>
            <person name="Tetreau G."/>
            <person name="Wang Y."/>
            <person name="Xiong G.H."/>
            <person name="Traut W."/>
            <person name="Walsh T.K."/>
            <person name="Worley K.C."/>
            <person name="Wu D."/>
            <person name="Wu W."/>
            <person name="Wu Y.Q."/>
            <person name="Zhang X."/>
            <person name="Zou Z."/>
            <person name="Zucker H."/>
            <person name="Briscoe A.D."/>
            <person name="Burmester T."/>
            <person name="Clem R.J."/>
            <person name="Feyereisen R."/>
            <person name="Grimmelikhuijzen C.J.P."/>
            <person name="Hamodrakas S.J."/>
            <person name="Hansson B.S."/>
            <person name="Huguet E."/>
            <person name="Jermiin L.S."/>
            <person name="Lan Q."/>
            <person name="Lehman H.K."/>
            <person name="Lorenzen M."/>
            <person name="Merzendorfer H."/>
            <person name="Michalopoulos I."/>
            <person name="Morton D.B."/>
            <person name="Muthukrishnan S."/>
            <person name="Oakeshott J.G."/>
            <person name="Palmer W."/>
            <person name="Park Y."/>
            <person name="Passarelli A.L."/>
            <person name="Rozas J."/>
            <person name="Schwartz L.M."/>
            <person name="Smith W."/>
            <person name="Southgate A."/>
            <person name="Vilcinskas A."/>
            <person name="Vogt R."/>
            <person name="Wang P."/>
            <person name="Werren J."/>
            <person name="Yu X.Q."/>
            <person name="Zhou J.J."/>
            <person name="Brown S.J."/>
            <person name="Scherer S.E."/>
            <person name="Richards S."/>
            <person name="Blissard G.W."/>
        </authorList>
    </citation>
    <scope>NUCLEOTIDE SEQUENCE</scope>
</reference>
<dbReference type="GO" id="GO:0004035">
    <property type="term" value="F:alkaline phosphatase activity"/>
    <property type="evidence" value="ECO:0007669"/>
    <property type="project" value="UniProtKB-EC"/>
</dbReference>
<evidence type="ECO:0000313" key="18">
    <source>
        <dbReference type="EMBL" id="KAG6453203.1"/>
    </source>
</evidence>
<proteinExistence type="inferred from homology"/>
<feature type="binding site" evidence="14">
    <location>
        <position position="343"/>
    </location>
    <ligand>
        <name>Mg(2+)</name>
        <dbReference type="ChEBI" id="CHEBI:18420"/>
    </ligand>
</feature>
<dbReference type="SMART" id="SM00098">
    <property type="entry name" value="alkPPc"/>
    <property type="match status" value="1"/>
</dbReference>
<sequence length="539" mass="58901">MCRELVAVLIVVCGVFGDDGAVSHGRFMRRDESSTQFWVEEAQATLRQRHTHGAQRTTGHARNVVLFLADGMSMSTQTAARILLGQRQGQSGEEHKLSFDEFPTSGFAKTYCLNWQVPDSACTATACLCGVKANMGTVGVNGAVQRHNCTASMDPARQVDSIAQWALADGRDAGIVTTTRVTDATPAAAFANAGNRNWENDERIVAAGFDPATCPDITQQLVHGNPGSQFKVILGGGRRNFLPNTVNDEEGTPGNRTDGRNLIEEWQAAKAAQNVTYKYIWNREELNELASSPPDYLLGLFEGNHMQYHLEADNTTEPTLAEMTEVAIRSLSRNERGFFLFVEGGRIDHAHHDNHPHLALDETIELHKAVTRAMEMLDEKDSLLVVTSDHSHVMTINGYSSRGKDILGPTDHGDDNGVPFMTLSYTNGPGGRGRPHTNGVRVDVTQDPDFGELRWRAHVDVPLWEDTHAGEDVGVFARGPHHEMFSGLYEQSHIPHRMAYAACIGPGLHACSAAHSLRGSLLAALPLLAVLMAVIRQDS</sequence>
<dbReference type="FunFam" id="3.40.720.10:FF:000008">
    <property type="entry name" value="Alkaline phosphatase"/>
    <property type="match status" value="1"/>
</dbReference>
<name>A0A921Z8U1_MANSE</name>
<dbReference type="InterPro" id="IPR018299">
    <property type="entry name" value="Alkaline_phosphatase_AS"/>
</dbReference>
<keyword evidence="5" id="KW-0336">GPI-anchor</keyword>
<dbReference type="CDD" id="cd16012">
    <property type="entry name" value="ALP"/>
    <property type="match status" value="1"/>
</dbReference>
<feature type="binding site" evidence="14">
    <location>
        <position position="348"/>
    </location>
    <ligand>
        <name>Zn(2+)</name>
        <dbReference type="ChEBI" id="CHEBI:29105"/>
        <label>2</label>
    </ligand>
</feature>
<keyword evidence="12" id="KW-0449">Lipoprotein</keyword>
<dbReference type="GO" id="GO:0098552">
    <property type="term" value="C:side of membrane"/>
    <property type="evidence" value="ECO:0007669"/>
    <property type="project" value="UniProtKB-KW"/>
</dbReference>
<dbReference type="PRINTS" id="PR00113">
    <property type="entry name" value="ALKPHPHTASE"/>
</dbReference>
<dbReference type="EMBL" id="JH668438">
    <property type="protein sequence ID" value="KAG6453203.1"/>
    <property type="molecule type" value="Genomic_DNA"/>
</dbReference>
<dbReference type="OrthoDB" id="5818554at2759"/>
<evidence type="ECO:0000256" key="3">
    <source>
        <dbReference type="ARBA" id="ARBA00012647"/>
    </source>
</evidence>
<evidence type="ECO:0000256" key="6">
    <source>
        <dbReference type="ARBA" id="ARBA00022723"/>
    </source>
</evidence>
<evidence type="ECO:0000256" key="17">
    <source>
        <dbReference type="SAM" id="SignalP"/>
    </source>
</evidence>
<feature type="binding site" evidence="14">
    <location>
        <position position="352"/>
    </location>
    <ligand>
        <name>Zn(2+)</name>
        <dbReference type="ChEBI" id="CHEBI:29105"/>
        <label>2</label>
    </ligand>
</feature>
<reference evidence="18" key="2">
    <citation type="submission" date="2020-12" db="EMBL/GenBank/DDBJ databases">
        <authorList>
            <person name="Kanost M."/>
        </authorList>
    </citation>
    <scope>NUCLEOTIDE SEQUENCE</scope>
</reference>
<keyword evidence="11" id="KW-0325">Glycoprotein</keyword>
<keyword evidence="9 14" id="KW-0460">Magnesium</keyword>
<keyword evidence="8 14" id="KW-0862">Zinc</keyword>
<feature type="binding site" evidence="14">
    <location>
        <position position="70"/>
    </location>
    <ligand>
        <name>Zn(2+)</name>
        <dbReference type="ChEBI" id="CHEBI:29105"/>
        <label>2</label>
    </ligand>
</feature>
<evidence type="ECO:0000256" key="4">
    <source>
        <dbReference type="ARBA" id="ARBA00022475"/>
    </source>
</evidence>
<evidence type="ECO:0000256" key="12">
    <source>
        <dbReference type="ARBA" id="ARBA00023288"/>
    </source>
</evidence>
<keyword evidence="7 16" id="KW-0378">Hydrolase</keyword>
<comment type="caution">
    <text evidence="18">The sequence shown here is derived from an EMBL/GenBank/DDBJ whole genome shotgun (WGS) entry which is preliminary data.</text>
</comment>
<evidence type="ECO:0000256" key="7">
    <source>
        <dbReference type="ARBA" id="ARBA00022801"/>
    </source>
</evidence>
<evidence type="ECO:0000256" key="8">
    <source>
        <dbReference type="ARBA" id="ARBA00022833"/>
    </source>
</evidence>
<dbReference type="InterPro" id="IPR001952">
    <property type="entry name" value="Alkaline_phosphatase"/>
</dbReference>
<feature type="binding site" evidence="14">
    <location>
        <position position="70"/>
    </location>
    <ligand>
        <name>Mg(2+)</name>
        <dbReference type="ChEBI" id="CHEBI:18420"/>
    </ligand>
</feature>
<evidence type="ECO:0000256" key="2">
    <source>
        <dbReference type="ARBA" id="ARBA00005984"/>
    </source>
</evidence>
<evidence type="ECO:0000256" key="13">
    <source>
        <dbReference type="PIRSR" id="PIRSR601952-1"/>
    </source>
</evidence>
<dbReference type="PANTHER" id="PTHR11596">
    <property type="entry name" value="ALKALINE PHOSPHATASE"/>
    <property type="match status" value="1"/>
</dbReference>
<dbReference type="Gene3D" id="3.40.720.10">
    <property type="entry name" value="Alkaline Phosphatase, subunit A"/>
    <property type="match status" value="1"/>
</dbReference>
<feature type="active site" description="Phosphoserine intermediate" evidence="13">
    <location>
        <position position="120"/>
    </location>
</feature>
<keyword evidence="19" id="KW-1185">Reference proteome</keyword>
<feature type="binding site" evidence="14">
    <location>
        <position position="389"/>
    </location>
    <ligand>
        <name>Zn(2+)</name>
        <dbReference type="ChEBI" id="CHEBI:29105"/>
        <label>2</label>
    </ligand>
</feature>
<dbReference type="AlphaFoldDB" id="A0A921Z8U1"/>
<keyword evidence="10" id="KW-0472">Membrane</keyword>
<feature type="chain" id="PRO_5036673593" description="Alkaline phosphatase" evidence="17">
    <location>
        <begin position="18"/>
        <end position="539"/>
    </location>
</feature>
<keyword evidence="17" id="KW-0732">Signal</keyword>